<evidence type="ECO:0000256" key="3">
    <source>
        <dbReference type="ARBA" id="ARBA00022723"/>
    </source>
</evidence>
<feature type="domain" description="4Fe-4S Mo/W bis-MGD-type" evidence="10">
    <location>
        <begin position="229"/>
        <end position="284"/>
    </location>
</feature>
<dbReference type="InterPro" id="IPR001041">
    <property type="entry name" value="2Fe-2S_ferredoxin-type"/>
</dbReference>
<name>A0ABV7TIK4_9RHOB</name>
<dbReference type="PROSITE" id="PS51085">
    <property type="entry name" value="2FE2S_FER_2"/>
    <property type="match status" value="1"/>
</dbReference>
<dbReference type="InterPro" id="IPR006657">
    <property type="entry name" value="MoPterin_dinucl-bd_dom"/>
</dbReference>
<organism evidence="11 12">
    <name type="scientific">Lutimaribacter marinistellae</name>
    <dbReference type="NCBI Taxonomy" id="1820329"/>
    <lineage>
        <taxon>Bacteria</taxon>
        <taxon>Pseudomonadati</taxon>
        <taxon>Pseudomonadota</taxon>
        <taxon>Alphaproteobacteria</taxon>
        <taxon>Rhodobacterales</taxon>
        <taxon>Roseobacteraceae</taxon>
        <taxon>Lutimaribacter</taxon>
    </lineage>
</organism>
<dbReference type="SMART" id="SM00926">
    <property type="entry name" value="Molybdop_Fe4S4"/>
    <property type="match status" value="1"/>
</dbReference>
<keyword evidence="5 11" id="KW-0560">Oxidoreductase</keyword>
<dbReference type="InterPro" id="IPR050123">
    <property type="entry name" value="Prok_molybdopt-oxidoreductase"/>
</dbReference>
<evidence type="ECO:0000259" key="8">
    <source>
        <dbReference type="PROSITE" id="PS51085"/>
    </source>
</evidence>
<accession>A0ABV7TIK4</accession>
<keyword evidence="7" id="KW-0411">Iron-sulfur</keyword>
<dbReference type="PIRSF" id="PIRSF036643">
    <property type="entry name" value="FDH_alpha"/>
    <property type="match status" value="1"/>
</dbReference>
<evidence type="ECO:0000256" key="2">
    <source>
        <dbReference type="ARBA" id="ARBA00022485"/>
    </source>
</evidence>
<dbReference type="Pfam" id="PF01568">
    <property type="entry name" value="Molydop_binding"/>
    <property type="match status" value="1"/>
</dbReference>
<proteinExistence type="inferred from homology"/>
<dbReference type="Gene3D" id="3.10.20.740">
    <property type="match status" value="1"/>
</dbReference>
<dbReference type="PANTHER" id="PTHR43105:SF14">
    <property type="entry name" value="FORMATE DEHYDROGENASE H"/>
    <property type="match status" value="1"/>
</dbReference>
<dbReference type="Pfam" id="PF00384">
    <property type="entry name" value="Molybdopterin"/>
    <property type="match status" value="1"/>
</dbReference>
<dbReference type="InterPro" id="IPR041924">
    <property type="entry name" value="Formate_Dh-H_N"/>
</dbReference>
<feature type="domain" description="4Fe-4S ferredoxin-type" evidence="9">
    <location>
        <begin position="144"/>
        <end position="174"/>
    </location>
</feature>
<protein>
    <submittedName>
        <fullName evidence="11">Formate dehydrogenase subunit alpha</fullName>
        <ecNumber evidence="11">1.17.1.9</ecNumber>
    </submittedName>
</protein>
<keyword evidence="4" id="KW-0677">Repeat</keyword>
<dbReference type="Pfam" id="PF04879">
    <property type="entry name" value="Molybdop_Fe4S4"/>
    <property type="match status" value="1"/>
</dbReference>
<sequence>MDGSNVSQVTFSLDGDDVTVPEGMTIWEAAHGQGLKIPHLCHKPAPGYRPDGNCRACMVEVEGERNLVASCIREVSDGMVVRSASDRARKAREMVMELLVADQPEKAHDISSHFWDMAALNGVKQSRFPRKDAVHVPLLDDSHVAMRVNLDACIHCNLCVRACREVQVNDVIGMAGRGATEQIIFDQNDPMGNSTCVACGECVQACPTGALMPATVLDDQQRGDSKDFDREVDSVCPYCGVGCQIKFKVKDDKIKYVEGIDGPANENRLCVKGRFGFDYIDHPHRLTKPLIRRDDAPAKGLNVDPGNLHTHFREATWEEALDVAAGGLARLRDEDGRRVAGFGSAKCSNEEAYLFQKLIRQGFGHNNVDHCTRLCHASSVAALMENVGSGAVTATFNEIENADVAIVIGANPVENHPVAATYFKQFAKRGGKLIVMDPRGVGLRRFASNMLQFKAGADVSMLNAIMHVIVEEELYDRQYIEALTENWPAMREHLRGFSPEKMEPVCGIDAEVLRDVARTFAGAKAAMIFWGMGVSQHIHGTDNSRCLISLALMCGHVGRPGAGLHPLRGQNNVQGASDAGLIPMFLPDYQSVTDDGVRSAFSEVWSSGDFSSEKGLTVVEIMDAIHDGQIRGMYILGENPAMSDPDVDHARAALAKLDHLVVQDIFLTETANYADVILPSSAWYEKSGTVTNTNRQVQMGRPVRKPLGDAREDWWIEVELAKRLGLDWTYSHPREVFAEMKRTMKSLDNITWERLEGEAVTYPSLSPEDPGQAIVFGDGFPRAEGRARFTPANVVPPDEVPDGEYPFVLITGRQLEHWHTGSMTRRSKVLDAVEPEANCSLNPKTLRALGVEPGEYIRLSTRRGSISVMARADRAVAENNVFLPFAYVEAAANILTNAALDPYGKIPEFKYSAVRVEKDGRMAAE</sequence>
<dbReference type="InterPro" id="IPR041925">
    <property type="entry name" value="CT_Formate-Dh_H"/>
</dbReference>
<evidence type="ECO:0000313" key="12">
    <source>
        <dbReference type="Proteomes" id="UP001595629"/>
    </source>
</evidence>
<dbReference type="InterPro" id="IPR036010">
    <property type="entry name" value="2Fe-2S_ferredoxin-like_sf"/>
</dbReference>
<dbReference type="Pfam" id="PF12838">
    <property type="entry name" value="Fer4_7"/>
    <property type="match status" value="1"/>
</dbReference>
<dbReference type="SUPFAM" id="SSF54292">
    <property type="entry name" value="2Fe-2S ferredoxin-like"/>
    <property type="match status" value="1"/>
</dbReference>
<evidence type="ECO:0000256" key="7">
    <source>
        <dbReference type="ARBA" id="ARBA00023014"/>
    </source>
</evidence>
<dbReference type="InterPro" id="IPR006963">
    <property type="entry name" value="Mopterin_OxRdtase_4Fe-4S_dom"/>
</dbReference>
<keyword evidence="2" id="KW-0004">4Fe-4S</keyword>
<dbReference type="PROSITE" id="PS00490">
    <property type="entry name" value="MOLYBDOPTERIN_PROK_2"/>
    <property type="match status" value="1"/>
</dbReference>
<keyword evidence="3" id="KW-0479">Metal-binding</keyword>
<evidence type="ECO:0000259" key="9">
    <source>
        <dbReference type="PROSITE" id="PS51379"/>
    </source>
</evidence>
<dbReference type="RefSeq" id="WP_386736019.1">
    <property type="nucleotide sequence ID" value="NZ_JBHRXI010000012.1"/>
</dbReference>
<dbReference type="Gene3D" id="2.40.40.20">
    <property type="match status" value="1"/>
</dbReference>
<dbReference type="PROSITE" id="PS51379">
    <property type="entry name" value="4FE4S_FER_2"/>
    <property type="match status" value="2"/>
</dbReference>
<evidence type="ECO:0000259" key="10">
    <source>
        <dbReference type="PROSITE" id="PS51669"/>
    </source>
</evidence>
<dbReference type="SUPFAM" id="SSF53706">
    <property type="entry name" value="Formate dehydrogenase/DMSO reductase, domains 1-3"/>
    <property type="match status" value="1"/>
</dbReference>
<dbReference type="GO" id="GO:0008863">
    <property type="term" value="F:formate dehydrogenase (NAD+) activity"/>
    <property type="evidence" value="ECO:0007669"/>
    <property type="project" value="UniProtKB-EC"/>
</dbReference>
<feature type="domain" description="4Fe-4S ferredoxin-type" evidence="9">
    <location>
        <begin position="188"/>
        <end position="216"/>
    </location>
</feature>
<evidence type="ECO:0000313" key="11">
    <source>
        <dbReference type="EMBL" id="MFC3614747.1"/>
    </source>
</evidence>
<dbReference type="Gene3D" id="3.30.70.20">
    <property type="match status" value="1"/>
</dbReference>
<dbReference type="Pfam" id="PF13510">
    <property type="entry name" value="Fer2_4"/>
    <property type="match status" value="1"/>
</dbReference>
<dbReference type="InterPro" id="IPR017900">
    <property type="entry name" value="4Fe4S_Fe_S_CS"/>
</dbReference>
<evidence type="ECO:0000256" key="6">
    <source>
        <dbReference type="ARBA" id="ARBA00023004"/>
    </source>
</evidence>
<dbReference type="PROSITE" id="PS51669">
    <property type="entry name" value="4FE4S_MOW_BIS_MGD"/>
    <property type="match status" value="1"/>
</dbReference>
<evidence type="ECO:0000256" key="4">
    <source>
        <dbReference type="ARBA" id="ARBA00022737"/>
    </source>
</evidence>
<dbReference type="PROSITE" id="PS00198">
    <property type="entry name" value="4FE4S_FER_1"/>
    <property type="match status" value="1"/>
</dbReference>
<dbReference type="SUPFAM" id="SSF54862">
    <property type="entry name" value="4Fe-4S ferredoxins"/>
    <property type="match status" value="1"/>
</dbReference>
<comment type="similarity">
    <text evidence="1">In the C-terminal section; belongs to the prokaryotic molybdopterin-containing oxidoreductase family.</text>
</comment>
<keyword evidence="6" id="KW-0408">Iron</keyword>
<dbReference type="InterPro" id="IPR006478">
    <property type="entry name" value="Formate_DH_asu"/>
</dbReference>
<dbReference type="PANTHER" id="PTHR43105">
    <property type="entry name" value="RESPIRATORY NITRATE REDUCTASE"/>
    <property type="match status" value="1"/>
</dbReference>
<dbReference type="EC" id="1.17.1.9" evidence="11"/>
<dbReference type="SUPFAM" id="SSF50692">
    <property type="entry name" value="ADC-like"/>
    <property type="match status" value="1"/>
</dbReference>
<dbReference type="Gene3D" id="3.40.228.10">
    <property type="entry name" value="Dimethylsulfoxide Reductase, domain 2"/>
    <property type="match status" value="1"/>
</dbReference>
<comment type="caution">
    <text evidence="11">The sequence shown here is derived from an EMBL/GenBank/DDBJ whole genome shotgun (WGS) entry which is preliminary data.</text>
</comment>
<reference evidence="12" key="1">
    <citation type="journal article" date="2019" name="Int. J. Syst. Evol. Microbiol.">
        <title>The Global Catalogue of Microorganisms (GCM) 10K type strain sequencing project: providing services to taxonomists for standard genome sequencing and annotation.</title>
        <authorList>
            <consortium name="The Broad Institute Genomics Platform"/>
            <consortium name="The Broad Institute Genome Sequencing Center for Infectious Disease"/>
            <person name="Wu L."/>
            <person name="Ma J."/>
        </authorList>
    </citation>
    <scope>NUCLEOTIDE SEQUENCE [LARGE SCALE GENOMIC DNA]</scope>
    <source>
        <strain evidence="12">KCTC 42911</strain>
    </source>
</reference>
<dbReference type="NCBIfam" id="TIGR01591">
    <property type="entry name" value="Fdh-alpha"/>
    <property type="match status" value="1"/>
</dbReference>
<dbReference type="CDD" id="cd02753">
    <property type="entry name" value="MopB_Formate-Dh-H"/>
    <property type="match status" value="1"/>
</dbReference>
<dbReference type="InterPro" id="IPR017896">
    <property type="entry name" value="4Fe4S_Fe-S-bd"/>
</dbReference>
<evidence type="ECO:0000256" key="1">
    <source>
        <dbReference type="ARBA" id="ARBA00007023"/>
    </source>
</evidence>
<evidence type="ECO:0000256" key="5">
    <source>
        <dbReference type="ARBA" id="ARBA00023002"/>
    </source>
</evidence>
<dbReference type="EMBL" id="JBHRXI010000012">
    <property type="protein sequence ID" value="MFC3614747.1"/>
    <property type="molecule type" value="Genomic_DNA"/>
</dbReference>
<feature type="domain" description="2Fe-2S ferredoxin-type" evidence="8">
    <location>
        <begin position="7"/>
        <end position="87"/>
    </location>
</feature>
<dbReference type="InterPro" id="IPR006656">
    <property type="entry name" value="Mopterin_OxRdtase"/>
</dbReference>
<keyword evidence="12" id="KW-1185">Reference proteome</keyword>
<dbReference type="Gene3D" id="2.20.25.90">
    <property type="entry name" value="ADC-like domains"/>
    <property type="match status" value="1"/>
</dbReference>
<gene>
    <name evidence="11" type="primary">fdhF</name>
    <name evidence="11" type="ORF">ACFORG_13315</name>
</gene>
<dbReference type="CDD" id="cd00207">
    <property type="entry name" value="fer2"/>
    <property type="match status" value="1"/>
</dbReference>
<dbReference type="InterPro" id="IPR006655">
    <property type="entry name" value="Mopterin_OxRdtase_prok_CS"/>
</dbReference>
<dbReference type="InterPro" id="IPR009010">
    <property type="entry name" value="Asp_de-COase-like_dom_sf"/>
</dbReference>
<dbReference type="Proteomes" id="UP001595629">
    <property type="component" value="Unassembled WGS sequence"/>
</dbReference>
<dbReference type="Gene3D" id="3.40.50.740">
    <property type="match status" value="1"/>
</dbReference>
<dbReference type="CDD" id="cd02790">
    <property type="entry name" value="MopB_CT_Formate-Dh_H"/>
    <property type="match status" value="1"/>
</dbReference>